<reference evidence="1" key="1">
    <citation type="submission" date="2016-06" db="UniProtKB">
        <authorList>
            <consortium name="WormBaseParasite"/>
        </authorList>
    </citation>
    <scope>IDENTIFICATION</scope>
</reference>
<protein>
    <submittedName>
        <fullName evidence="1">Peptidase_M13_N domain-containing protein</fullName>
    </submittedName>
</protein>
<name>A0A183DD99_9BILA</name>
<dbReference type="WBParaSite" id="GPUH_0000669901-mRNA-1">
    <property type="protein sequence ID" value="GPUH_0000669901-mRNA-1"/>
    <property type="gene ID" value="GPUH_0000669901"/>
</dbReference>
<organism evidence="1">
    <name type="scientific">Gongylonema pulchrum</name>
    <dbReference type="NCBI Taxonomy" id="637853"/>
    <lineage>
        <taxon>Eukaryota</taxon>
        <taxon>Metazoa</taxon>
        <taxon>Ecdysozoa</taxon>
        <taxon>Nematoda</taxon>
        <taxon>Chromadorea</taxon>
        <taxon>Rhabditida</taxon>
        <taxon>Spirurina</taxon>
        <taxon>Spiruromorpha</taxon>
        <taxon>Spiruroidea</taxon>
        <taxon>Gongylonematidae</taxon>
        <taxon>Gongylonema</taxon>
    </lineage>
</organism>
<accession>A0A183DD99</accession>
<evidence type="ECO:0000313" key="1">
    <source>
        <dbReference type="WBParaSite" id="GPUH_0000669901-mRNA-1"/>
    </source>
</evidence>
<proteinExistence type="predicted"/>
<sequence length="63" mass="7377">LAQIYYTPLNTDVLRKYMDESTPNLVAFLGRMRETYWKDWDEACRTLSLDTQNTALSNAETNK</sequence>
<dbReference type="AlphaFoldDB" id="A0A183DD99"/>